<dbReference type="SUPFAM" id="SSF49265">
    <property type="entry name" value="Fibronectin type III"/>
    <property type="match status" value="1"/>
</dbReference>
<dbReference type="PROSITE" id="PS50853">
    <property type="entry name" value="FN3"/>
    <property type="match status" value="1"/>
</dbReference>
<dbReference type="AlphaFoldDB" id="A0A1N6DUH7"/>
<dbReference type="InterPro" id="IPR003961">
    <property type="entry name" value="FN3_dom"/>
</dbReference>
<dbReference type="CDD" id="cd00063">
    <property type="entry name" value="FN3"/>
    <property type="match status" value="1"/>
</dbReference>
<evidence type="ECO:0000256" key="2">
    <source>
        <dbReference type="SAM" id="MobiDB-lite"/>
    </source>
</evidence>
<dbReference type="InterPro" id="IPR036116">
    <property type="entry name" value="FN3_sf"/>
</dbReference>
<dbReference type="Proteomes" id="UP000185207">
    <property type="component" value="Unassembled WGS sequence"/>
</dbReference>
<feature type="chain" id="PRO_5009935500" evidence="3">
    <location>
        <begin position="20"/>
        <end position="966"/>
    </location>
</feature>
<feature type="signal peptide" evidence="3">
    <location>
        <begin position="1"/>
        <end position="19"/>
    </location>
</feature>
<dbReference type="InterPro" id="IPR026444">
    <property type="entry name" value="Secre_tail"/>
</dbReference>
<dbReference type="SMART" id="SM00060">
    <property type="entry name" value="FN3"/>
    <property type="match status" value="2"/>
</dbReference>
<reference evidence="6" key="1">
    <citation type="submission" date="2016-11" db="EMBL/GenBank/DDBJ databases">
        <authorList>
            <person name="Varghese N."/>
            <person name="Submissions S."/>
        </authorList>
    </citation>
    <scope>NUCLEOTIDE SEQUENCE [LARGE SCALE GENOMIC DNA]</scope>
    <source>
        <strain evidence="6">DSM 27623</strain>
    </source>
</reference>
<feature type="region of interest" description="Disordered" evidence="2">
    <location>
        <begin position="305"/>
        <end position="339"/>
    </location>
</feature>
<dbReference type="GO" id="GO:0008237">
    <property type="term" value="F:metallopeptidase activity"/>
    <property type="evidence" value="ECO:0007669"/>
    <property type="project" value="InterPro"/>
</dbReference>
<dbReference type="Pfam" id="PF13583">
    <property type="entry name" value="Reprolysin_4"/>
    <property type="match status" value="1"/>
</dbReference>
<name>A0A1N6DUH7_9FLAO</name>
<gene>
    <name evidence="5" type="ORF">SAMN05444409_0061</name>
</gene>
<dbReference type="Pfam" id="PF00041">
    <property type="entry name" value="fn3"/>
    <property type="match status" value="1"/>
</dbReference>
<protein>
    <submittedName>
        <fullName evidence="5">Por secretion system C-terminal sorting domain-containing protein</fullName>
    </submittedName>
</protein>
<dbReference type="OrthoDB" id="9792152at2"/>
<dbReference type="Pfam" id="PF20009">
    <property type="entry name" value="GEVED"/>
    <property type="match status" value="1"/>
</dbReference>
<evidence type="ECO:0000256" key="1">
    <source>
        <dbReference type="ARBA" id="ARBA00022729"/>
    </source>
</evidence>
<evidence type="ECO:0000313" key="6">
    <source>
        <dbReference type="Proteomes" id="UP000185207"/>
    </source>
</evidence>
<organism evidence="5 6">
    <name type="scientific">Epilithonimonas zeae</name>
    <dbReference type="NCBI Taxonomy" id="1416779"/>
    <lineage>
        <taxon>Bacteria</taxon>
        <taxon>Pseudomonadati</taxon>
        <taxon>Bacteroidota</taxon>
        <taxon>Flavobacteriia</taxon>
        <taxon>Flavobacteriales</taxon>
        <taxon>Weeksellaceae</taxon>
        <taxon>Chryseobacterium group</taxon>
        <taxon>Epilithonimonas</taxon>
    </lineage>
</organism>
<dbReference type="RefSeq" id="WP_074232944.1">
    <property type="nucleotide sequence ID" value="NZ_FSRK01000001.1"/>
</dbReference>
<feature type="domain" description="Fibronectin type-III" evidence="4">
    <location>
        <begin position="656"/>
        <end position="742"/>
    </location>
</feature>
<evidence type="ECO:0000313" key="5">
    <source>
        <dbReference type="EMBL" id="SIN74446.1"/>
    </source>
</evidence>
<evidence type="ECO:0000259" key="4">
    <source>
        <dbReference type="PROSITE" id="PS50853"/>
    </source>
</evidence>
<evidence type="ECO:0000256" key="3">
    <source>
        <dbReference type="SAM" id="SignalP"/>
    </source>
</evidence>
<keyword evidence="6" id="KW-1185">Reference proteome</keyword>
<dbReference type="Gene3D" id="3.40.390.10">
    <property type="entry name" value="Collagenase (Catalytic Domain)"/>
    <property type="match status" value="1"/>
</dbReference>
<dbReference type="Pfam" id="PF18962">
    <property type="entry name" value="Por_Secre_tail"/>
    <property type="match status" value="1"/>
</dbReference>
<dbReference type="InterPro" id="IPR013783">
    <property type="entry name" value="Ig-like_fold"/>
</dbReference>
<keyword evidence="1 3" id="KW-0732">Signal</keyword>
<dbReference type="InterPro" id="IPR024079">
    <property type="entry name" value="MetalloPept_cat_dom_sf"/>
</dbReference>
<dbReference type="SUPFAM" id="SSF55486">
    <property type="entry name" value="Metalloproteases ('zincins'), catalytic domain"/>
    <property type="match status" value="1"/>
</dbReference>
<sequence length="966" mass="103556">MKKIFTTLFSLGLITGAYAQWNPASMKGEKLRDTKVTNYYSLDLDAIRSQLVNAQDTGKNSKAVIIKLPTLDGKIERFAVYSLPVVDKAMADRYQLGSYTGVKVDDPTVYVRFSISPYDFQGMMFRNGQYEFIEPQNKEKTVYGVFPKTEKRSEGKAFECKTSESFLSKKQMDALSKSTDFTHSVTEFNKASDKKYRTYRLAISVTGEYTQYFGGVPQAAAAINATMTRVNGVFEKDFAIHLNVLDLPQLIYTDPNTDPYSPASSGASGAWNLEIQQTLTSVIGNAAYDIGHLFGRSGGGGSAGDVGNVCRNPSSNSDEEAKGSAFTSPGSGGPEGDNFDIDYVAHEMGHQFGADHTFSHGIHSAPNNTAHMEPGSGSTIMGYAGITSADVQPHSDAYFHVRSIEQVQTYVNGQNCDVSTAITNNPPVVATLINRTIPKGTAFVLTASATDAENDPITYTWEEYDRSTSAVTSVTGNNTAGPKFRSLTGSALPYRYFPKLSSVLNGTLSSASDWEAVSNVARTMNFRVLVRDNNADVKQQQTQIGSQTITVGNDGPFKVTATKVYNNSAGAFTWDVANTAAAPYSVSNVKIDYTTDNGANWTVLSASTANDGTENISFAGIPTNSVVTVRVSAIDNVFYAVGKVTVSAMVNCDGTAPAGLAASSITQTGAKIDWDAVANATYILRYKKAADTNWTEVNNLTTNTYTISGLTLNTAYNVSVATICSGTVGTYATADFSTKGIEYCTAGATSTSFEKLSNVTFAGINNSSTSTAGYEDFTTVTGNVNAGQSYTFSSSFTGTSYADDQVLVWIDFNQDGDFTDAGEQVLVTSKKTSPWTGNITIPATALAGKTRMRVRLQDSSISPNATPCGTSTYGQVEDYSLNIVQSLAVTDVKKNNISVYPNPATDVINISNVSSKTKFEIYSVGGQLVNQGTTDGKVNVSKLTKGVYILTVESNGEKSQTKFIKN</sequence>
<dbReference type="STRING" id="1416779.SAMN05444409_0061"/>
<accession>A0A1N6DUH7</accession>
<dbReference type="NCBIfam" id="TIGR04183">
    <property type="entry name" value="Por_Secre_tail"/>
    <property type="match status" value="1"/>
</dbReference>
<dbReference type="EMBL" id="FSRK01000001">
    <property type="protein sequence ID" value="SIN74446.1"/>
    <property type="molecule type" value="Genomic_DNA"/>
</dbReference>
<dbReference type="Gene3D" id="2.60.40.10">
    <property type="entry name" value="Immunoglobulins"/>
    <property type="match status" value="2"/>
</dbReference>
<proteinExistence type="predicted"/>
<dbReference type="InterPro" id="IPR045474">
    <property type="entry name" value="GEVED"/>
</dbReference>